<name>A0A336LKR9_CULSO</name>
<dbReference type="PRINTS" id="PR00024">
    <property type="entry name" value="HOMEOBOX"/>
</dbReference>
<sequence length="161" mass="19235">MMKDSYVAPMYNLYSTRIFEQNESAFHHPIYGPNKHTSHVIFGKTRRPRTAFTSLQLLELEKQFKQNKYLSRPKRYEVASHLRLTETQVKIWFQNRRMKFKRSKKQQISKNSISSDKTTKCVENEPLSNSAINRNYIEKKCLKSPENQKLFRPYVPHKHNA</sequence>
<dbReference type="PANTHER" id="PTHR24335:SF4">
    <property type="entry name" value="EXTRA-EXTRA"/>
    <property type="match status" value="1"/>
</dbReference>
<feature type="domain" description="Homeobox" evidence="7">
    <location>
        <begin position="43"/>
        <end position="103"/>
    </location>
</feature>
<evidence type="ECO:0000313" key="8">
    <source>
        <dbReference type="EMBL" id="SSX17213.1"/>
    </source>
</evidence>
<organism evidence="8">
    <name type="scientific">Culicoides sonorensis</name>
    <name type="common">Biting midge</name>
    <dbReference type="NCBI Taxonomy" id="179676"/>
    <lineage>
        <taxon>Eukaryota</taxon>
        <taxon>Metazoa</taxon>
        <taxon>Ecdysozoa</taxon>
        <taxon>Arthropoda</taxon>
        <taxon>Hexapoda</taxon>
        <taxon>Insecta</taxon>
        <taxon>Pterygota</taxon>
        <taxon>Neoptera</taxon>
        <taxon>Endopterygota</taxon>
        <taxon>Diptera</taxon>
        <taxon>Nematocera</taxon>
        <taxon>Chironomoidea</taxon>
        <taxon>Ceratopogonidae</taxon>
        <taxon>Ceratopogoninae</taxon>
        <taxon>Culicoides</taxon>
        <taxon>Monoculicoides</taxon>
    </lineage>
</organism>
<evidence type="ECO:0000256" key="4">
    <source>
        <dbReference type="ARBA" id="ARBA00023242"/>
    </source>
</evidence>
<evidence type="ECO:0000256" key="3">
    <source>
        <dbReference type="ARBA" id="ARBA00023155"/>
    </source>
</evidence>
<protein>
    <submittedName>
        <fullName evidence="8">CSON011453 protein</fullName>
    </submittedName>
</protein>
<comment type="subcellular location">
    <subcellularLocation>
        <location evidence="1 5 6">Nucleus</location>
    </subcellularLocation>
</comment>
<evidence type="ECO:0000256" key="6">
    <source>
        <dbReference type="RuleBase" id="RU000682"/>
    </source>
</evidence>
<dbReference type="SUPFAM" id="SSF46689">
    <property type="entry name" value="Homeodomain-like"/>
    <property type="match status" value="1"/>
</dbReference>
<dbReference type="GO" id="GO:0000981">
    <property type="term" value="F:DNA-binding transcription factor activity, RNA polymerase II-specific"/>
    <property type="evidence" value="ECO:0007669"/>
    <property type="project" value="InterPro"/>
</dbReference>
<accession>A0A336LKR9</accession>
<dbReference type="SMART" id="SM00389">
    <property type="entry name" value="HOX"/>
    <property type="match status" value="1"/>
</dbReference>
<dbReference type="CDD" id="cd00086">
    <property type="entry name" value="homeodomain"/>
    <property type="match status" value="1"/>
</dbReference>
<dbReference type="Pfam" id="PF00046">
    <property type="entry name" value="Homeodomain"/>
    <property type="match status" value="1"/>
</dbReference>
<evidence type="ECO:0000256" key="2">
    <source>
        <dbReference type="ARBA" id="ARBA00023125"/>
    </source>
</evidence>
<dbReference type="InterPro" id="IPR020479">
    <property type="entry name" value="HD_metazoa"/>
</dbReference>
<dbReference type="EMBL" id="UFQT01000004">
    <property type="protein sequence ID" value="SSX17213.1"/>
    <property type="molecule type" value="Genomic_DNA"/>
</dbReference>
<dbReference type="GO" id="GO:0005634">
    <property type="term" value="C:nucleus"/>
    <property type="evidence" value="ECO:0007669"/>
    <property type="project" value="UniProtKB-SubCell"/>
</dbReference>
<keyword evidence="3 5" id="KW-0371">Homeobox</keyword>
<dbReference type="GO" id="GO:1990837">
    <property type="term" value="F:sequence-specific double-stranded DNA binding"/>
    <property type="evidence" value="ECO:0007669"/>
    <property type="project" value="TreeGrafter"/>
</dbReference>
<proteinExistence type="predicted"/>
<dbReference type="GO" id="GO:0048812">
    <property type="term" value="P:neuron projection morphogenesis"/>
    <property type="evidence" value="ECO:0007669"/>
    <property type="project" value="TreeGrafter"/>
</dbReference>
<dbReference type="InterPro" id="IPR009057">
    <property type="entry name" value="Homeodomain-like_sf"/>
</dbReference>
<evidence type="ECO:0000259" key="7">
    <source>
        <dbReference type="PROSITE" id="PS50071"/>
    </source>
</evidence>
<dbReference type="VEuPathDB" id="VectorBase:CSON011453"/>
<dbReference type="InterPro" id="IPR042768">
    <property type="entry name" value="MNX1/Ceh-12"/>
</dbReference>
<keyword evidence="4 5" id="KW-0539">Nucleus</keyword>
<dbReference type="AlphaFoldDB" id="A0A336LKR9"/>
<dbReference type="PROSITE" id="PS50071">
    <property type="entry name" value="HOMEOBOX_2"/>
    <property type="match status" value="1"/>
</dbReference>
<keyword evidence="2 5" id="KW-0238">DNA-binding</keyword>
<gene>
    <name evidence="8" type="primary">CSON011453</name>
</gene>
<evidence type="ECO:0000256" key="5">
    <source>
        <dbReference type="PROSITE-ProRule" id="PRU00108"/>
    </source>
</evidence>
<dbReference type="PANTHER" id="PTHR24335">
    <property type="entry name" value="MOTOR NEURON AND PANCREAS HOMEOBOX PROTEIN"/>
    <property type="match status" value="1"/>
</dbReference>
<dbReference type="PROSITE" id="PS00027">
    <property type="entry name" value="HOMEOBOX_1"/>
    <property type="match status" value="1"/>
</dbReference>
<dbReference type="GO" id="GO:0007417">
    <property type="term" value="P:central nervous system development"/>
    <property type="evidence" value="ECO:0007669"/>
    <property type="project" value="TreeGrafter"/>
</dbReference>
<dbReference type="OMA" id="CNDPITH"/>
<dbReference type="InterPro" id="IPR001356">
    <property type="entry name" value="HD"/>
</dbReference>
<reference evidence="8" key="1">
    <citation type="submission" date="2018-07" db="EMBL/GenBank/DDBJ databases">
        <authorList>
            <person name="Quirk P.G."/>
            <person name="Krulwich T.A."/>
        </authorList>
    </citation>
    <scope>NUCLEOTIDE SEQUENCE</scope>
</reference>
<feature type="DNA-binding region" description="Homeobox" evidence="5">
    <location>
        <begin position="45"/>
        <end position="104"/>
    </location>
</feature>
<evidence type="ECO:0000256" key="1">
    <source>
        <dbReference type="ARBA" id="ARBA00004123"/>
    </source>
</evidence>
<dbReference type="InterPro" id="IPR017970">
    <property type="entry name" value="Homeobox_CS"/>
</dbReference>
<dbReference type="Gene3D" id="1.10.10.60">
    <property type="entry name" value="Homeodomain-like"/>
    <property type="match status" value="1"/>
</dbReference>